<evidence type="ECO:0000256" key="9">
    <source>
        <dbReference type="ARBA" id="ARBA00061192"/>
    </source>
</evidence>
<dbReference type="FunFam" id="3.40.1350.100:FF:000001">
    <property type="entry name" value="Protein TIC 22, chloroplastic"/>
    <property type="match status" value="1"/>
</dbReference>
<evidence type="ECO:0000313" key="13">
    <source>
        <dbReference type="EMBL" id="CAA7395753.1"/>
    </source>
</evidence>
<gene>
    <name evidence="13" type="ORF">SI8410_05006416</name>
</gene>
<feature type="compositionally biased region" description="Low complexity" evidence="12">
    <location>
        <begin position="1"/>
        <end position="30"/>
    </location>
</feature>
<evidence type="ECO:0000256" key="3">
    <source>
        <dbReference type="ARBA" id="ARBA00022640"/>
    </source>
</evidence>
<protein>
    <recommendedName>
        <fullName evidence="10">Protein TIC 22, chloroplastic</fullName>
    </recommendedName>
    <alternativeName>
        <fullName evidence="11">Translocon at the inner envelope membrane of chloroplasts 22</fullName>
    </alternativeName>
</protein>
<dbReference type="EMBL" id="LR746268">
    <property type="protein sequence ID" value="CAA7395753.1"/>
    <property type="molecule type" value="Genomic_DNA"/>
</dbReference>
<organism evidence="13 14">
    <name type="scientific">Spirodela intermedia</name>
    <name type="common">Intermediate duckweed</name>
    <dbReference type="NCBI Taxonomy" id="51605"/>
    <lineage>
        <taxon>Eukaryota</taxon>
        <taxon>Viridiplantae</taxon>
        <taxon>Streptophyta</taxon>
        <taxon>Embryophyta</taxon>
        <taxon>Tracheophyta</taxon>
        <taxon>Spermatophyta</taxon>
        <taxon>Magnoliopsida</taxon>
        <taxon>Liliopsida</taxon>
        <taxon>Araceae</taxon>
        <taxon>Lemnoideae</taxon>
        <taxon>Spirodela</taxon>
    </lineage>
</organism>
<keyword evidence="3" id="KW-0934">Plastid</keyword>
<dbReference type="Gene3D" id="3.40.1350.100">
    <property type="match status" value="2"/>
</dbReference>
<evidence type="ECO:0000256" key="6">
    <source>
        <dbReference type="ARBA" id="ARBA00023136"/>
    </source>
</evidence>
<comment type="subcellular location">
    <subcellularLocation>
        <location evidence="8">Plastid</location>
        <location evidence="8">Chloroplast intermembrane space</location>
        <topology evidence="8">Peripheral membrane protein</topology>
    </subcellularLocation>
</comment>
<evidence type="ECO:0000256" key="8">
    <source>
        <dbReference type="ARBA" id="ARBA00060366"/>
    </source>
</evidence>
<evidence type="ECO:0000256" key="10">
    <source>
        <dbReference type="ARBA" id="ARBA00072390"/>
    </source>
</evidence>
<keyword evidence="2" id="KW-0150">Chloroplast</keyword>
<evidence type="ECO:0000256" key="1">
    <source>
        <dbReference type="ARBA" id="ARBA00022448"/>
    </source>
</evidence>
<dbReference type="PANTHER" id="PTHR33926">
    <property type="entry name" value="PROTEIN TIC 22, CHLOROPLASTIC"/>
    <property type="match status" value="1"/>
</dbReference>
<name>A0A7I8KDM4_SPIIN</name>
<keyword evidence="1" id="KW-0813">Transport</keyword>
<accession>A0A7I8KDM4</accession>
<keyword evidence="14" id="KW-1185">Reference proteome</keyword>
<dbReference type="GO" id="GO:0031972">
    <property type="term" value="C:chloroplast intermembrane space"/>
    <property type="evidence" value="ECO:0007669"/>
    <property type="project" value="UniProtKB-SubCell"/>
</dbReference>
<feature type="region of interest" description="Disordered" evidence="12">
    <location>
        <begin position="1"/>
        <end position="40"/>
    </location>
</feature>
<evidence type="ECO:0000256" key="4">
    <source>
        <dbReference type="ARBA" id="ARBA00022927"/>
    </source>
</evidence>
<sequence>MAEATPSHSPSSSSSASSSSPSSIPLSAAPMGGDASAPRHPFSLASVQQHCARFGAEICARIDGHRRSVLRVAAGFRPFRPPVPLFAAVSQSHAAGGPDAAGRHLFDLALSPEYVAKTLSGTSVFTVSNSNNEFVLISDPNNSLKSLGLLCFRQEDARSLLAQVQLRQPVLGRGARVVPITLDQVYMLKVEGIAFRFLPDPLQIKNALDLKSTDRSKGFDGVPVFQSELLVIKKKNRRYCPIYFQKEDIERELLKSSRMSKGSGFTQHIVVGSLEDVLKKMEMNEKNSGWEDLIFIPPGKSFSEHINEVAA</sequence>
<dbReference type="PANTHER" id="PTHR33926:SF4">
    <property type="entry name" value="PROTEIN TIC 22, CHLOROPLASTIC"/>
    <property type="match status" value="1"/>
</dbReference>
<evidence type="ECO:0000256" key="5">
    <source>
        <dbReference type="ARBA" id="ARBA00022946"/>
    </source>
</evidence>
<evidence type="ECO:0000256" key="12">
    <source>
        <dbReference type="SAM" id="MobiDB-lite"/>
    </source>
</evidence>
<keyword evidence="4" id="KW-0653">Protein transport</keyword>
<dbReference type="OrthoDB" id="196308at2759"/>
<dbReference type="InterPro" id="IPR007378">
    <property type="entry name" value="Tic22-like"/>
</dbReference>
<evidence type="ECO:0000256" key="11">
    <source>
        <dbReference type="ARBA" id="ARBA00082221"/>
    </source>
</evidence>
<proteinExistence type="inferred from homology"/>
<dbReference type="Proteomes" id="UP000663760">
    <property type="component" value="Chromosome 5"/>
</dbReference>
<evidence type="ECO:0000256" key="2">
    <source>
        <dbReference type="ARBA" id="ARBA00022528"/>
    </source>
</evidence>
<evidence type="ECO:0000313" key="14">
    <source>
        <dbReference type="Proteomes" id="UP000663760"/>
    </source>
</evidence>
<evidence type="ECO:0000256" key="7">
    <source>
        <dbReference type="ARBA" id="ARBA00053802"/>
    </source>
</evidence>
<dbReference type="AlphaFoldDB" id="A0A7I8KDM4"/>
<dbReference type="GO" id="GO:0015031">
    <property type="term" value="P:protein transport"/>
    <property type="evidence" value="ECO:0007669"/>
    <property type="project" value="UniProtKB-KW"/>
</dbReference>
<comment type="function">
    <text evidence="7">Involved in protein precursor import into chloroplasts. Imported into the intermembrane space via the Toc translocon. May be involved in the import pathway used by proteins without a cleavable N-terminal pre-sequence.</text>
</comment>
<keyword evidence="6" id="KW-0472">Membrane</keyword>
<reference evidence="13" key="1">
    <citation type="submission" date="2020-02" db="EMBL/GenBank/DDBJ databases">
        <authorList>
            <person name="Scholz U."/>
            <person name="Mascher M."/>
            <person name="Fiebig A."/>
        </authorList>
    </citation>
    <scope>NUCLEOTIDE SEQUENCE</scope>
</reference>
<dbReference type="Pfam" id="PF04278">
    <property type="entry name" value="Tic22"/>
    <property type="match status" value="1"/>
</dbReference>
<comment type="similarity">
    <text evidence="9">Belongs to the Tic22 family.</text>
</comment>
<keyword evidence="5" id="KW-0809">Transit peptide</keyword>